<gene>
    <name evidence="3" type="ordered locus">HVO_D0006</name>
</gene>
<dbReference type="HOGENOM" id="CLU_1840534_0_0_2"/>
<sequence length="140" mass="15804">MSDDGDDVDPTNPRPKGHYGRFRDSPWYYVNDELAQTFILGPATDAEPGDDWILSFTGEGATETDRERVCVRLTPRALHELYIETKDLSPDARQAGHTAECDLCGESVPLEKAVPNKREEPVHKRCYVDAYGGPVWMEDY</sequence>
<geneLocation type="plasmid" evidence="3 4">
    <name>pHV2</name>
</geneLocation>
<accession>D4GQ33</accession>
<dbReference type="Pfam" id="PF26495">
    <property type="entry name" value="DUF8161_C"/>
    <property type="match status" value="1"/>
</dbReference>
<proteinExistence type="predicted"/>
<keyword evidence="3" id="KW-0614">Plasmid</keyword>
<protein>
    <submittedName>
        <fullName evidence="3">Uncharacterized protein</fullName>
    </submittedName>
</protein>
<dbReference type="KEGG" id="hvo:HVO_D0006"/>
<dbReference type="AlphaFoldDB" id="D4GQ33"/>
<dbReference type="GeneID" id="8919382"/>
<dbReference type="RefSeq" id="WP_004050867.1">
    <property type="nucleotide sequence ID" value="NC_013965.1"/>
</dbReference>
<organism evidence="3 4">
    <name type="scientific">Haloferax volcanii (strain ATCC 29605 / DSM 3757 / JCM 8879 / NBRC 14742 / NCIMB 2012 / VKM B-1768 / DS2)</name>
    <name type="common">Halobacterium volcanii</name>
    <dbReference type="NCBI Taxonomy" id="309800"/>
    <lineage>
        <taxon>Archaea</taxon>
        <taxon>Methanobacteriati</taxon>
        <taxon>Methanobacteriota</taxon>
        <taxon>Stenosarchaea group</taxon>
        <taxon>Halobacteria</taxon>
        <taxon>Halobacteriales</taxon>
        <taxon>Haloferacaceae</taxon>
        <taxon>Haloferax</taxon>
    </lineage>
</organism>
<dbReference type="EMBL" id="CP001954">
    <property type="protein sequence ID" value="ADE01638.1"/>
    <property type="molecule type" value="Genomic_DNA"/>
</dbReference>
<name>D4GQ33_HALVD</name>
<feature type="domain" description="DUF8161" evidence="2">
    <location>
        <begin position="99"/>
        <end position="132"/>
    </location>
</feature>
<evidence type="ECO:0000313" key="3">
    <source>
        <dbReference type="EMBL" id="ADE01638.1"/>
    </source>
</evidence>
<keyword evidence="4" id="KW-1185">Reference proteome</keyword>
<evidence type="ECO:0000259" key="2">
    <source>
        <dbReference type="Pfam" id="PF26495"/>
    </source>
</evidence>
<dbReference type="InterPro" id="IPR059014">
    <property type="entry name" value="DUF8161_C"/>
</dbReference>
<dbReference type="EnsemblBacteria" id="ADE01638">
    <property type="protein sequence ID" value="ADE01638"/>
    <property type="gene ID" value="HVO_D0006"/>
</dbReference>
<evidence type="ECO:0000313" key="4">
    <source>
        <dbReference type="Proteomes" id="UP000008243"/>
    </source>
</evidence>
<reference evidence="3 4" key="1">
    <citation type="journal article" date="2010" name="PLoS ONE">
        <title>The complete genome sequence of Haloferax volcanii DS2, a model archaeon.</title>
        <authorList>
            <person name="Hartman A.L."/>
            <person name="Norais C."/>
            <person name="Badger J.H."/>
            <person name="Delmas S."/>
            <person name="Haldenby S."/>
            <person name="Madupu R."/>
            <person name="Robinson J."/>
            <person name="Khouri H."/>
            <person name="Ren Q."/>
            <person name="Lowe T.M."/>
            <person name="Maupin-Furlow J."/>
            <person name="Pohlschroder M."/>
            <person name="Daniels C."/>
            <person name="Pfeiffer F."/>
            <person name="Allers T."/>
            <person name="Eisen J.A."/>
        </authorList>
    </citation>
    <scope>NUCLEOTIDE SEQUENCE [LARGE SCALE GENOMIC DNA]</scope>
    <source>
        <strain evidence="4">ATCC 29605 / DSM 3757 / JCM 8879 / NBRC 14742 / NCIMB 2012 / VKM B-1768 / DS2</strain>
        <plasmid evidence="4">pHV2</plasmid>
    </source>
</reference>
<feature type="domain" description="DUF8161" evidence="1">
    <location>
        <begin position="33"/>
        <end position="88"/>
    </location>
</feature>
<dbReference type="InterPro" id="IPR058475">
    <property type="entry name" value="DUF8161_N"/>
</dbReference>
<dbReference type="Proteomes" id="UP000008243">
    <property type="component" value="Plasmid pHV2"/>
</dbReference>
<evidence type="ECO:0000259" key="1">
    <source>
        <dbReference type="Pfam" id="PF26493"/>
    </source>
</evidence>
<dbReference type="Pfam" id="PF26493">
    <property type="entry name" value="DUF8161"/>
    <property type="match status" value="1"/>
</dbReference>
<dbReference type="OrthoDB" id="216831at2157"/>